<sequence>MIVERTEELEVRLSGDCRVPALISKLFYERLSNSHGGGQRRHTLDRDKLCVDKIVMRGYTELFDGELSGRRRRVRYGATGGCACGDIDHHGDEALCWRYDKPCAD</sequence>
<organism evidence="1">
    <name type="scientific">Florenciella parvula</name>
    <dbReference type="NCBI Taxonomy" id="236787"/>
    <lineage>
        <taxon>Eukaryota</taxon>
        <taxon>Sar</taxon>
        <taxon>Stramenopiles</taxon>
        <taxon>Ochrophyta</taxon>
        <taxon>Dictyochophyceae</taxon>
        <taxon>Florenciellales</taxon>
        <taxon>Florenciella</taxon>
    </lineage>
</organism>
<proteinExistence type="predicted"/>
<dbReference type="EMBL" id="HBGT01030705">
    <property type="protein sequence ID" value="CAD9446101.1"/>
    <property type="molecule type" value="Transcribed_RNA"/>
</dbReference>
<gene>
    <name evidence="1" type="ORF">FPAR1323_LOCUS16029</name>
</gene>
<accession>A0A7S2GCL7</accession>
<protein>
    <submittedName>
        <fullName evidence="1">Uncharacterized protein</fullName>
    </submittedName>
</protein>
<dbReference type="AlphaFoldDB" id="A0A7S2GCL7"/>
<name>A0A7S2GCL7_9STRA</name>
<evidence type="ECO:0000313" key="1">
    <source>
        <dbReference type="EMBL" id="CAD9446101.1"/>
    </source>
</evidence>
<reference evidence="1" key="1">
    <citation type="submission" date="2021-01" db="EMBL/GenBank/DDBJ databases">
        <authorList>
            <person name="Corre E."/>
            <person name="Pelletier E."/>
            <person name="Niang G."/>
            <person name="Scheremetjew M."/>
            <person name="Finn R."/>
            <person name="Kale V."/>
            <person name="Holt S."/>
            <person name="Cochrane G."/>
            <person name="Meng A."/>
            <person name="Brown T."/>
            <person name="Cohen L."/>
        </authorList>
    </citation>
    <scope>NUCLEOTIDE SEQUENCE</scope>
    <source>
        <strain evidence="1">RCC1693</strain>
    </source>
</reference>